<dbReference type="PROSITE" id="PS51318">
    <property type="entry name" value="TAT"/>
    <property type="match status" value="1"/>
</dbReference>
<sequence length="113" mass="12775">MTNHDNQTESKALDVEVSATEQPCPQRRRLLTMLGVGIASAYVAPTLFSVGEAEARGWHEGRKKRGSYNRGSYYRGSYSRASGYDGRRRSRIREYSEDPVLILEDVILGPPRR</sequence>
<name>A0AAE9VNQ8_9GAMM</name>
<evidence type="ECO:0000256" key="1">
    <source>
        <dbReference type="SAM" id="MobiDB-lite"/>
    </source>
</evidence>
<dbReference type="Proteomes" id="UP001212189">
    <property type="component" value="Chromosome"/>
</dbReference>
<dbReference type="RefSeq" id="WP_269817576.1">
    <property type="nucleotide sequence ID" value="NZ_CP114976.1"/>
</dbReference>
<gene>
    <name evidence="2" type="ORF">O6P33_09680</name>
</gene>
<dbReference type="InterPro" id="IPR006311">
    <property type="entry name" value="TAT_signal"/>
</dbReference>
<evidence type="ECO:0000313" key="3">
    <source>
        <dbReference type="Proteomes" id="UP001212189"/>
    </source>
</evidence>
<reference evidence="2 3" key="1">
    <citation type="submission" date="2022-12" db="EMBL/GenBank/DDBJ databases">
        <title>Coexistence and Characterization of a Novel Tigecycline Resistance gene tet(X) variant and blaNDM-1 in a Pseudomonas caeni Isolate of Chicken Origin.</title>
        <authorList>
            <person name="Lu X."/>
            <person name="Zhang L."/>
            <person name="Li R."/>
            <person name="Wang Z."/>
        </authorList>
    </citation>
    <scope>NUCLEOTIDE SEQUENCE [LARGE SCALE GENOMIC DNA]</scope>
    <source>
        <strain evidence="2 3">CE14</strain>
    </source>
</reference>
<feature type="region of interest" description="Disordered" evidence="1">
    <location>
        <begin position="1"/>
        <end position="21"/>
    </location>
</feature>
<dbReference type="AlphaFoldDB" id="A0AAE9VNQ8"/>
<dbReference type="KEGG" id="dce:O6P33_09680"/>
<feature type="compositionally biased region" description="Basic and acidic residues" evidence="1">
    <location>
        <begin position="1"/>
        <end position="14"/>
    </location>
</feature>
<protein>
    <submittedName>
        <fullName evidence="2">Uncharacterized protein</fullName>
    </submittedName>
</protein>
<keyword evidence="3" id="KW-1185">Reference proteome</keyword>
<organism evidence="2 3">
    <name type="scientific">Denitrificimonas caeni</name>
    <dbReference type="NCBI Taxonomy" id="521720"/>
    <lineage>
        <taxon>Bacteria</taxon>
        <taxon>Pseudomonadati</taxon>
        <taxon>Pseudomonadota</taxon>
        <taxon>Gammaproteobacteria</taxon>
        <taxon>Pseudomonadales</taxon>
        <taxon>Pseudomonadaceae</taxon>
        <taxon>Denitrificimonas</taxon>
    </lineage>
</organism>
<proteinExistence type="predicted"/>
<evidence type="ECO:0000313" key="2">
    <source>
        <dbReference type="EMBL" id="WBE24633.1"/>
    </source>
</evidence>
<dbReference type="EMBL" id="CP114976">
    <property type="protein sequence ID" value="WBE24633.1"/>
    <property type="molecule type" value="Genomic_DNA"/>
</dbReference>
<accession>A0AAE9VNQ8</accession>